<dbReference type="KEGG" id="pin:Ping_1522"/>
<keyword evidence="1" id="KW-0812">Transmembrane</keyword>
<reference evidence="2 3" key="1">
    <citation type="submission" date="2007-01" db="EMBL/GenBank/DDBJ databases">
        <title>Complete sequence of Psychromonas ingrahamii 37.</title>
        <authorList>
            <consortium name="US DOE Joint Genome Institute"/>
            <person name="Copeland A."/>
            <person name="Lucas S."/>
            <person name="Lapidus A."/>
            <person name="Barry K."/>
            <person name="Detter J.C."/>
            <person name="Glavina del Rio T."/>
            <person name="Hammon N."/>
            <person name="Israni S."/>
            <person name="Dalin E."/>
            <person name="Tice H."/>
            <person name="Pitluck S."/>
            <person name="Thompson L.S."/>
            <person name="Brettin T."/>
            <person name="Bruce D."/>
            <person name="Han C."/>
            <person name="Tapia R."/>
            <person name="Schmutz J."/>
            <person name="Larimer F."/>
            <person name="Land M."/>
            <person name="Hauser L."/>
            <person name="Kyrpides N."/>
            <person name="Ivanova N."/>
            <person name="Staley J."/>
            <person name="Richardson P."/>
        </authorList>
    </citation>
    <scope>NUCLEOTIDE SEQUENCE [LARGE SCALE GENOMIC DNA]</scope>
    <source>
        <strain evidence="2 3">37</strain>
    </source>
</reference>
<keyword evidence="1" id="KW-0472">Membrane</keyword>
<gene>
    <name evidence="2" type="ordered locus">Ping_1522</name>
</gene>
<dbReference type="OrthoDB" id="9822499at2"/>
<dbReference type="RefSeq" id="WP_011769893.1">
    <property type="nucleotide sequence ID" value="NC_008709.1"/>
</dbReference>
<name>A1SV18_PSYIN</name>
<dbReference type="Proteomes" id="UP000000639">
    <property type="component" value="Chromosome"/>
</dbReference>
<feature type="transmembrane region" description="Helical" evidence="1">
    <location>
        <begin position="196"/>
        <end position="214"/>
    </location>
</feature>
<evidence type="ECO:0000256" key="1">
    <source>
        <dbReference type="SAM" id="Phobius"/>
    </source>
</evidence>
<organism evidence="2 3">
    <name type="scientific">Psychromonas ingrahamii (strain DSM 17664 / CCUG 51855 / 37)</name>
    <dbReference type="NCBI Taxonomy" id="357804"/>
    <lineage>
        <taxon>Bacteria</taxon>
        <taxon>Pseudomonadati</taxon>
        <taxon>Pseudomonadota</taxon>
        <taxon>Gammaproteobacteria</taxon>
        <taxon>Alteromonadales</taxon>
        <taxon>Psychromonadaceae</taxon>
        <taxon>Psychromonas</taxon>
    </lineage>
</organism>
<accession>A1SV18</accession>
<protein>
    <recommendedName>
        <fullName evidence="4">PEP-CTERM protein-sorting domain-containing protein</fullName>
    </recommendedName>
</protein>
<dbReference type="AlphaFoldDB" id="A1SV18"/>
<sequence>MNTKNIFTKTLYIILISITLLTNSASASIIFESSSIDGGISYFGGSDTSKYFERSFFPSTADSGSEQLQAFNGDLLNQLTWNIKGNSATIKSTMTTIPEASEAWVLASFSFRVQGAPVNYSLETSVDMINTRFMRTPEGSYIHECLSPGCDYDHLWPGKTTGTLYEGYTYALEFSPHSFAEKTQHSEFLFQVPEPPVLIILTLAFFTLIFKKAAIENMNRVRKLNKPLQK</sequence>
<evidence type="ECO:0000313" key="3">
    <source>
        <dbReference type="Proteomes" id="UP000000639"/>
    </source>
</evidence>
<proteinExistence type="predicted"/>
<keyword evidence="1" id="KW-1133">Transmembrane helix</keyword>
<dbReference type="HOGENOM" id="CLU_1204011_0_0_6"/>
<evidence type="ECO:0008006" key="4">
    <source>
        <dbReference type="Google" id="ProtNLM"/>
    </source>
</evidence>
<dbReference type="EMBL" id="CP000510">
    <property type="protein sequence ID" value="ABM03333.1"/>
    <property type="molecule type" value="Genomic_DNA"/>
</dbReference>
<keyword evidence="3" id="KW-1185">Reference proteome</keyword>
<evidence type="ECO:0000313" key="2">
    <source>
        <dbReference type="EMBL" id="ABM03333.1"/>
    </source>
</evidence>